<comment type="caution">
    <text evidence="4">The sequence shown here is derived from an EMBL/GenBank/DDBJ whole genome shotgun (WGS) entry which is preliminary data.</text>
</comment>
<dbReference type="InterPro" id="IPR002692">
    <property type="entry name" value="S45"/>
</dbReference>
<feature type="signal peptide" evidence="3">
    <location>
        <begin position="1"/>
        <end position="24"/>
    </location>
</feature>
<accession>A0ABV9QU50</accession>
<feature type="chain" id="PRO_5045377737" evidence="3">
    <location>
        <begin position="25"/>
        <end position="954"/>
    </location>
</feature>
<dbReference type="Pfam" id="PF01804">
    <property type="entry name" value="Penicil_amidase"/>
    <property type="match status" value="1"/>
</dbReference>
<dbReference type="PIRSF" id="PIRSF001227">
    <property type="entry name" value="Pen_acylase"/>
    <property type="match status" value="1"/>
</dbReference>
<evidence type="ECO:0000256" key="1">
    <source>
        <dbReference type="ARBA" id="ARBA00006586"/>
    </source>
</evidence>
<protein>
    <submittedName>
        <fullName evidence="4">Penicillin acylase family protein</fullName>
    </submittedName>
</protein>
<dbReference type="Gene3D" id="1.10.1400.10">
    <property type="match status" value="1"/>
</dbReference>
<evidence type="ECO:0000313" key="5">
    <source>
        <dbReference type="Proteomes" id="UP001595886"/>
    </source>
</evidence>
<dbReference type="PANTHER" id="PTHR34218:SF4">
    <property type="entry name" value="ACYL-HOMOSERINE LACTONE ACYLASE QUIP"/>
    <property type="match status" value="1"/>
</dbReference>
<dbReference type="Proteomes" id="UP001595886">
    <property type="component" value="Unassembled WGS sequence"/>
</dbReference>
<dbReference type="InterPro" id="IPR023343">
    <property type="entry name" value="Penicillin_amidase_dom1"/>
</dbReference>
<dbReference type="Gene3D" id="3.60.20.10">
    <property type="entry name" value="Glutamine Phosphoribosylpyrophosphate, subunit 1, domain 1"/>
    <property type="match status" value="3"/>
</dbReference>
<dbReference type="InterPro" id="IPR014395">
    <property type="entry name" value="Pen/GL7ACA/AHL_acylase"/>
</dbReference>
<dbReference type="SUPFAM" id="SSF56235">
    <property type="entry name" value="N-terminal nucleophile aminohydrolases (Ntn hydrolases)"/>
    <property type="match status" value="1"/>
</dbReference>
<name>A0ABV9QU50_9GAMM</name>
<keyword evidence="3" id="KW-0732">Signal</keyword>
<dbReference type="Gene3D" id="1.10.439.10">
    <property type="entry name" value="Penicillin Amidohydrolase, domain 1"/>
    <property type="match status" value="1"/>
</dbReference>
<sequence>MLTFTFRRALPVAVALALSLPSQAQTVSAPQLSGPGKISYDSRGMPTIQAGSDDDVAFLQGYAHAQARFFQMDLTRRQVSGTLSALVGASQLANDVQSRTLGLRRAAERSWAAMSDDTRGWIAAYAAGVNQWLATNPLPPEYAALDLTRADPWTPVDTLCVGKGLAYQLSFDLDIDATIQLGAYQQAGEAGGFDGTALFFGDVHRSAPADDRVTVPGFQPGAAGAPAAPKSEAAQRIGRIDPVTVGLARDYRARIAGNPLFEKALAGRDTPIGSNEWVVSGSLTASGKPILSNDPHLSLSLAPVFMEQHLYSTEQRDGRAMDVTGVTVPGAPGVIQGCNQTVCWGTTTNSLDVTDVFQETLRLNTYGLPVAIVHDGVDEPLEWIFQSYYVNRMDGTPDNVVRDTSLGYSDGAITLVVPRRNNGPIVQIDSANAQGLSIAYTGFGATQEIESFRRINRASNLDEFRDALTYFDFGSQNFAYADTAGNIAYFTSAEAPVRTDLQTDGAPGGGRPPWLIRDGSGALKHDWMPVANRQSNQATPYEVLPADEMPFTINPASGYFANANNDPIGFSLDNNPLNQLRPGGGLYYLDWGGASSLRMGRIDRQIQAFKEAGHKITPADMQALQANTKALDAELVLPHLLAAYDHAKASGAPEALAQLAASPGVEEAIERLRAWDYSTPTGIAEGYDAGDNPLALAPPGQPEIDASVAATIWATWRSQVLRSTIDATLTSAGLGDHLPSAGLAFNGLKFLLENFDALQGRGASGLPFFAGSADVAAQDASVARDLALLGSLSESLKALGMEGFAPAFGGSTNLADYRWGRLHRIVFDHPLGGPFSIPGQNGIPSPYGFTDLAEGLPGIARDGAWETVNVGNYDLRANGANGFLFGSGSARRFVGEMTATVGAWEVIPGGNSGVLGSPNYADQLPLWLTGHYHDLPIPAAAAVAAADSTLNFEP</sequence>
<organism evidence="4 5">
    <name type="scientific">Dokdonella ginsengisoli</name>
    <dbReference type="NCBI Taxonomy" id="363846"/>
    <lineage>
        <taxon>Bacteria</taxon>
        <taxon>Pseudomonadati</taxon>
        <taxon>Pseudomonadota</taxon>
        <taxon>Gammaproteobacteria</taxon>
        <taxon>Lysobacterales</taxon>
        <taxon>Rhodanobacteraceae</taxon>
        <taxon>Dokdonella</taxon>
    </lineage>
</organism>
<dbReference type="InterPro" id="IPR043147">
    <property type="entry name" value="Penicillin_amidase_A-knob"/>
</dbReference>
<proteinExistence type="inferred from homology"/>
<evidence type="ECO:0000256" key="3">
    <source>
        <dbReference type="SAM" id="SignalP"/>
    </source>
</evidence>
<keyword evidence="5" id="KW-1185">Reference proteome</keyword>
<dbReference type="PANTHER" id="PTHR34218">
    <property type="entry name" value="PEPTIDASE S45 PENICILLIN AMIDASE"/>
    <property type="match status" value="1"/>
</dbReference>
<gene>
    <name evidence="4" type="ORF">ACFO6Q_09740</name>
</gene>
<dbReference type="InterPro" id="IPR029055">
    <property type="entry name" value="Ntn_hydrolases_N"/>
</dbReference>
<evidence type="ECO:0000256" key="2">
    <source>
        <dbReference type="ARBA" id="ARBA00038735"/>
    </source>
</evidence>
<comment type="similarity">
    <text evidence="1">Belongs to the peptidase S45 family.</text>
</comment>
<evidence type="ECO:0000313" key="4">
    <source>
        <dbReference type="EMBL" id="MFC4820607.1"/>
    </source>
</evidence>
<comment type="subunit">
    <text evidence="2">Heterodimer of an alpha subunit and a beta subunit processed from the same precursor.</text>
</comment>
<dbReference type="RefSeq" id="WP_380020472.1">
    <property type="nucleotide sequence ID" value="NZ_JBHSHD010000007.1"/>
</dbReference>
<reference evidence="5" key="1">
    <citation type="journal article" date="2019" name="Int. J. Syst. Evol. Microbiol.">
        <title>The Global Catalogue of Microorganisms (GCM) 10K type strain sequencing project: providing services to taxonomists for standard genome sequencing and annotation.</title>
        <authorList>
            <consortium name="The Broad Institute Genomics Platform"/>
            <consortium name="The Broad Institute Genome Sequencing Center for Infectious Disease"/>
            <person name="Wu L."/>
            <person name="Ma J."/>
        </authorList>
    </citation>
    <scope>NUCLEOTIDE SEQUENCE [LARGE SCALE GENOMIC DNA]</scope>
    <source>
        <strain evidence="5">CCUG 30340</strain>
    </source>
</reference>
<dbReference type="EMBL" id="JBHSHD010000007">
    <property type="protein sequence ID" value="MFC4820607.1"/>
    <property type="molecule type" value="Genomic_DNA"/>
</dbReference>